<dbReference type="EMBL" id="JACGWN010000009">
    <property type="protein sequence ID" value="KAL0432724.1"/>
    <property type="molecule type" value="Genomic_DNA"/>
</dbReference>
<dbReference type="AlphaFoldDB" id="A0AAW2VSV8"/>
<reference evidence="2" key="1">
    <citation type="submission" date="2020-06" db="EMBL/GenBank/DDBJ databases">
        <authorList>
            <person name="Li T."/>
            <person name="Hu X."/>
            <person name="Zhang T."/>
            <person name="Song X."/>
            <person name="Zhang H."/>
            <person name="Dai N."/>
            <person name="Sheng W."/>
            <person name="Hou X."/>
            <person name="Wei L."/>
        </authorList>
    </citation>
    <scope>NUCLEOTIDE SEQUENCE</scope>
    <source>
        <strain evidence="2">KEN1</strain>
        <tissue evidence="2">Leaf</tissue>
    </source>
</reference>
<dbReference type="GO" id="GO:0016477">
    <property type="term" value="P:cell migration"/>
    <property type="evidence" value="ECO:0007669"/>
    <property type="project" value="TreeGrafter"/>
</dbReference>
<proteinExistence type="predicted"/>
<dbReference type="Pfam" id="PF25490">
    <property type="entry name" value="DUF7910"/>
    <property type="match status" value="1"/>
</dbReference>
<dbReference type="Gene3D" id="3.20.20.80">
    <property type="entry name" value="Glycosidases"/>
    <property type="match status" value="1"/>
</dbReference>
<name>A0AAW2VSV8_9LAMI</name>
<dbReference type="GO" id="GO:0051017">
    <property type="term" value="P:actin filament bundle assembly"/>
    <property type="evidence" value="ECO:0007669"/>
    <property type="project" value="TreeGrafter"/>
</dbReference>
<evidence type="ECO:0000259" key="1">
    <source>
        <dbReference type="Pfam" id="PF25490"/>
    </source>
</evidence>
<dbReference type="SUPFAM" id="SSF51445">
    <property type="entry name" value="(Trans)glycosidases"/>
    <property type="match status" value="1"/>
</dbReference>
<organism evidence="2">
    <name type="scientific">Sesamum latifolium</name>
    <dbReference type="NCBI Taxonomy" id="2727402"/>
    <lineage>
        <taxon>Eukaryota</taxon>
        <taxon>Viridiplantae</taxon>
        <taxon>Streptophyta</taxon>
        <taxon>Embryophyta</taxon>
        <taxon>Tracheophyta</taxon>
        <taxon>Spermatophyta</taxon>
        <taxon>Magnoliopsida</taxon>
        <taxon>eudicotyledons</taxon>
        <taxon>Gunneridae</taxon>
        <taxon>Pentapetalae</taxon>
        <taxon>asterids</taxon>
        <taxon>lamiids</taxon>
        <taxon>Lamiales</taxon>
        <taxon>Pedaliaceae</taxon>
        <taxon>Sesamum</taxon>
    </lineage>
</organism>
<sequence>MFCQLLSFSNGRPVPNNVGASAPEQVKAVNLGGWLVTEGWIKPSLFDGIINKDLLDGTGVQFQSVKVGKYLSAEGGGGTITVVQLLLAGKHSGYVIHSVFSVITLQENRVSVTDFSKPKIPSLQKSET</sequence>
<dbReference type="PANTHER" id="PTHR10551">
    <property type="entry name" value="FASCIN"/>
    <property type="match status" value="1"/>
</dbReference>
<evidence type="ECO:0000313" key="2">
    <source>
        <dbReference type="EMBL" id="KAL0432724.1"/>
    </source>
</evidence>
<dbReference type="GO" id="GO:0007163">
    <property type="term" value="P:establishment or maintenance of cell polarity"/>
    <property type="evidence" value="ECO:0007669"/>
    <property type="project" value="TreeGrafter"/>
</dbReference>
<dbReference type="GO" id="GO:0015629">
    <property type="term" value="C:actin cytoskeleton"/>
    <property type="evidence" value="ECO:0007669"/>
    <property type="project" value="TreeGrafter"/>
</dbReference>
<dbReference type="InterPro" id="IPR057232">
    <property type="entry name" value="DUF7910"/>
</dbReference>
<dbReference type="PANTHER" id="PTHR10551:SF9">
    <property type="entry name" value="FASCIN-2"/>
    <property type="match status" value="1"/>
</dbReference>
<reference evidence="2" key="2">
    <citation type="journal article" date="2024" name="Plant">
        <title>Genomic evolution and insights into agronomic trait innovations of Sesamum species.</title>
        <authorList>
            <person name="Miao H."/>
            <person name="Wang L."/>
            <person name="Qu L."/>
            <person name="Liu H."/>
            <person name="Sun Y."/>
            <person name="Le M."/>
            <person name="Wang Q."/>
            <person name="Wei S."/>
            <person name="Zheng Y."/>
            <person name="Lin W."/>
            <person name="Duan Y."/>
            <person name="Cao H."/>
            <person name="Xiong S."/>
            <person name="Wang X."/>
            <person name="Wei L."/>
            <person name="Li C."/>
            <person name="Ma Q."/>
            <person name="Ju M."/>
            <person name="Zhao R."/>
            <person name="Li G."/>
            <person name="Mu C."/>
            <person name="Tian Q."/>
            <person name="Mei H."/>
            <person name="Zhang T."/>
            <person name="Gao T."/>
            <person name="Zhang H."/>
        </authorList>
    </citation>
    <scope>NUCLEOTIDE SEQUENCE</scope>
    <source>
        <strain evidence="2">KEN1</strain>
    </source>
</reference>
<dbReference type="InterPro" id="IPR017853">
    <property type="entry name" value="GH"/>
</dbReference>
<protein>
    <recommendedName>
        <fullName evidence="1">DUF7910 domain-containing protein</fullName>
    </recommendedName>
</protein>
<gene>
    <name evidence="2" type="ORF">Slati_2606700</name>
</gene>
<comment type="caution">
    <text evidence="2">The sequence shown here is derived from an EMBL/GenBank/DDBJ whole genome shotgun (WGS) entry which is preliminary data.</text>
</comment>
<accession>A0AAW2VSV8</accession>
<dbReference type="GO" id="GO:0005737">
    <property type="term" value="C:cytoplasm"/>
    <property type="evidence" value="ECO:0007669"/>
    <property type="project" value="TreeGrafter"/>
</dbReference>
<feature type="domain" description="DUF7910" evidence="1">
    <location>
        <begin position="51"/>
        <end position="85"/>
    </location>
</feature>
<dbReference type="InterPro" id="IPR010431">
    <property type="entry name" value="Fascin"/>
</dbReference>
<dbReference type="GO" id="GO:0051015">
    <property type="term" value="F:actin filament binding"/>
    <property type="evidence" value="ECO:0007669"/>
    <property type="project" value="InterPro"/>
</dbReference>